<dbReference type="EMBL" id="BMAT01002659">
    <property type="protein sequence ID" value="GFS11172.1"/>
    <property type="molecule type" value="Genomic_DNA"/>
</dbReference>
<dbReference type="AlphaFoldDB" id="A0AAV4IR41"/>
<organism evidence="1 2">
    <name type="scientific">Elysia marginata</name>
    <dbReference type="NCBI Taxonomy" id="1093978"/>
    <lineage>
        <taxon>Eukaryota</taxon>
        <taxon>Metazoa</taxon>
        <taxon>Spiralia</taxon>
        <taxon>Lophotrochozoa</taxon>
        <taxon>Mollusca</taxon>
        <taxon>Gastropoda</taxon>
        <taxon>Heterobranchia</taxon>
        <taxon>Euthyneura</taxon>
        <taxon>Panpulmonata</taxon>
        <taxon>Sacoglossa</taxon>
        <taxon>Placobranchoidea</taxon>
        <taxon>Plakobranchidae</taxon>
        <taxon>Elysia</taxon>
    </lineage>
</organism>
<protein>
    <submittedName>
        <fullName evidence="1">Uncharacterized protein</fullName>
    </submittedName>
</protein>
<comment type="caution">
    <text evidence="1">The sequence shown here is derived from an EMBL/GenBank/DDBJ whole genome shotgun (WGS) entry which is preliminary data.</text>
</comment>
<dbReference type="Proteomes" id="UP000762676">
    <property type="component" value="Unassembled WGS sequence"/>
</dbReference>
<reference evidence="1 2" key="1">
    <citation type="journal article" date="2021" name="Elife">
        <title>Chloroplast acquisition without the gene transfer in kleptoplastic sea slugs, Plakobranchus ocellatus.</title>
        <authorList>
            <person name="Maeda T."/>
            <person name="Takahashi S."/>
            <person name="Yoshida T."/>
            <person name="Shimamura S."/>
            <person name="Takaki Y."/>
            <person name="Nagai Y."/>
            <person name="Toyoda A."/>
            <person name="Suzuki Y."/>
            <person name="Arimoto A."/>
            <person name="Ishii H."/>
            <person name="Satoh N."/>
            <person name="Nishiyama T."/>
            <person name="Hasebe M."/>
            <person name="Maruyama T."/>
            <person name="Minagawa J."/>
            <person name="Obokata J."/>
            <person name="Shigenobu S."/>
        </authorList>
    </citation>
    <scope>NUCLEOTIDE SEQUENCE [LARGE SCALE GENOMIC DNA]</scope>
</reference>
<proteinExistence type="predicted"/>
<sequence>MFWPSPVDDSTCDSEILNSPRQFADNSSRDIMVFFQCEEAEDDVCRAGPETAIAHYLTSGSVLVNKRRSAVARTRHCQCVVDLETANAAPGRHTDPC</sequence>
<keyword evidence="2" id="KW-1185">Reference proteome</keyword>
<evidence type="ECO:0000313" key="2">
    <source>
        <dbReference type="Proteomes" id="UP000762676"/>
    </source>
</evidence>
<name>A0AAV4IR41_9GAST</name>
<accession>A0AAV4IR41</accession>
<gene>
    <name evidence="1" type="ORF">ElyMa_001341100</name>
</gene>
<evidence type="ECO:0000313" key="1">
    <source>
        <dbReference type="EMBL" id="GFS11172.1"/>
    </source>
</evidence>